<dbReference type="PANTHER" id="PTHR30417:SF1">
    <property type="entry name" value="N-ACETYLMURAMOYL-L-ALANINE AMIDASE AMID"/>
    <property type="match status" value="1"/>
</dbReference>
<dbReference type="PROSITE" id="PS51257">
    <property type="entry name" value="PROKAR_LIPOPROTEIN"/>
    <property type="match status" value="1"/>
</dbReference>
<dbReference type="SMART" id="SM00644">
    <property type="entry name" value="Ami_2"/>
    <property type="match status" value="1"/>
</dbReference>
<evidence type="ECO:0000256" key="1">
    <source>
        <dbReference type="ARBA" id="ARBA00001561"/>
    </source>
</evidence>
<evidence type="ECO:0000259" key="6">
    <source>
        <dbReference type="SMART" id="SM00644"/>
    </source>
</evidence>
<dbReference type="Proteomes" id="UP000779507">
    <property type="component" value="Unassembled WGS sequence"/>
</dbReference>
<protein>
    <recommendedName>
        <fullName evidence="2">N-acetylmuramoyl-L-alanine amidase</fullName>
        <ecNumber evidence="2">3.5.1.28</ecNumber>
    </recommendedName>
</protein>
<evidence type="ECO:0000313" key="8">
    <source>
        <dbReference type="Proteomes" id="UP000779507"/>
    </source>
</evidence>
<evidence type="ECO:0000256" key="3">
    <source>
        <dbReference type="ARBA" id="ARBA00022801"/>
    </source>
</evidence>
<dbReference type="InterPro" id="IPR036365">
    <property type="entry name" value="PGBD-like_sf"/>
</dbReference>
<feature type="domain" description="N-acetylmuramoyl-L-alanine amidase" evidence="6">
    <location>
        <begin position="63"/>
        <end position="194"/>
    </location>
</feature>
<dbReference type="GO" id="GO:0008745">
    <property type="term" value="F:N-acetylmuramoyl-L-alanine amidase activity"/>
    <property type="evidence" value="ECO:0007669"/>
    <property type="project" value="UniProtKB-EC"/>
</dbReference>
<dbReference type="CDD" id="cd06583">
    <property type="entry name" value="PGRP"/>
    <property type="match status" value="1"/>
</dbReference>
<sequence length="318" mass="35025">MKQFSSLPRLLLAAVLATSCATNPYRATNQSYQRQARAYARTLRAQPRLSAGPDSLPQAPYWVGTTNFGLRKPNLVVLHHTAQHSTDETLKTFTLPRTQVSAHYVIGRDGRTFHLLNDYLRAWHGGAARWGNDSDINSSSIGIELDNDGTEPFAEPQIQSLLVVLKYLKKTYNIPTANFVGHADIAPTRKNDPSASFPWKRLADSGFGLWYDETALLDTIVVAPSAVVFPAAPVPRATPVLKVAPLPGLAPADSTARAPLSPADALDPRTALRIIGYDTRDLNAAITAFKRHFIPSDVNAVLTHDDRRILYSLYKKYL</sequence>
<evidence type="ECO:0000256" key="5">
    <source>
        <dbReference type="SAM" id="SignalP"/>
    </source>
</evidence>
<name>A0ABX2FTV7_9BACT</name>
<dbReference type="SUPFAM" id="SSF47090">
    <property type="entry name" value="PGBD-like"/>
    <property type="match status" value="1"/>
</dbReference>
<accession>A0ABX2FTV7</accession>
<comment type="catalytic activity">
    <reaction evidence="1">
        <text>Hydrolyzes the link between N-acetylmuramoyl residues and L-amino acid residues in certain cell-wall glycopeptides.</text>
        <dbReference type="EC" id="3.5.1.28"/>
    </reaction>
</comment>
<gene>
    <name evidence="7" type="ORF">HNP98_002747</name>
</gene>
<dbReference type="SUPFAM" id="SSF55846">
    <property type="entry name" value="N-acetylmuramoyl-L-alanine amidase-like"/>
    <property type="match status" value="1"/>
</dbReference>
<feature type="signal peptide" evidence="5">
    <location>
        <begin position="1"/>
        <end position="27"/>
    </location>
</feature>
<proteinExistence type="predicted"/>
<keyword evidence="8" id="KW-1185">Reference proteome</keyword>
<dbReference type="InterPro" id="IPR051206">
    <property type="entry name" value="NAMLAA_amidase_2"/>
</dbReference>
<feature type="chain" id="PRO_5046285524" description="N-acetylmuramoyl-L-alanine amidase" evidence="5">
    <location>
        <begin position="28"/>
        <end position="318"/>
    </location>
</feature>
<dbReference type="InterPro" id="IPR036505">
    <property type="entry name" value="Amidase/PGRP_sf"/>
</dbReference>
<keyword evidence="4" id="KW-0961">Cell wall biogenesis/degradation</keyword>
<evidence type="ECO:0000256" key="4">
    <source>
        <dbReference type="ARBA" id="ARBA00023316"/>
    </source>
</evidence>
<evidence type="ECO:0000313" key="7">
    <source>
        <dbReference type="EMBL" id="NRT19911.1"/>
    </source>
</evidence>
<dbReference type="InterPro" id="IPR002502">
    <property type="entry name" value="Amidase_domain"/>
</dbReference>
<organism evidence="7 8">
    <name type="scientific">Hymenobacter caeli</name>
    <dbReference type="NCBI Taxonomy" id="2735894"/>
    <lineage>
        <taxon>Bacteria</taxon>
        <taxon>Pseudomonadati</taxon>
        <taxon>Bacteroidota</taxon>
        <taxon>Cytophagia</taxon>
        <taxon>Cytophagales</taxon>
        <taxon>Hymenobacteraceae</taxon>
        <taxon>Hymenobacter</taxon>
    </lineage>
</organism>
<reference evidence="7 8" key="1">
    <citation type="submission" date="2020-05" db="EMBL/GenBank/DDBJ databases">
        <title>Genomic Encyclopedia of Type Strains, Phase IV (KMG-V): Genome sequencing to study the core and pangenomes of soil and plant-associated prokaryotes.</title>
        <authorList>
            <person name="Whitman W."/>
        </authorList>
    </citation>
    <scope>NUCLEOTIDE SEQUENCE [LARGE SCALE GENOMIC DNA]</scope>
    <source>
        <strain evidence="7 8">9A</strain>
    </source>
</reference>
<dbReference type="RefSeq" id="WP_173810622.1">
    <property type="nucleotide sequence ID" value="NZ_JABSNP010000012.1"/>
</dbReference>
<dbReference type="Pfam" id="PF01510">
    <property type="entry name" value="Amidase_2"/>
    <property type="match status" value="1"/>
</dbReference>
<keyword evidence="5" id="KW-0732">Signal</keyword>
<dbReference type="EMBL" id="JABSNP010000012">
    <property type="protein sequence ID" value="NRT19911.1"/>
    <property type="molecule type" value="Genomic_DNA"/>
</dbReference>
<evidence type="ECO:0000256" key="2">
    <source>
        <dbReference type="ARBA" id="ARBA00011901"/>
    </source>
</evidence>
<comment type="caution">
    <text evidence="7">The sequence shown here is derived from an EMBL/GenBank/DDBJ whole genome shotgun (WGS) entry which is preliminary data.</text>
</comment>
<dbReference type="Gene3D" id="3.40.80.10">
    <property type="entry name" value="Peptidoglycan recognition protein-like"/>
    <property type="match status" value="1"/>
</dbReference>
<dbReference type="PANTHER" id="PTHR30417">
    <property type="entry name" value="N-ACETYLMURAMOYL-L-ALANINE AMIDASE AMID"/>
    <property type="match status" value="1"/>
</dbReference>
<dbReference type="EC" id="3.5.1.28" evidence="2"/>
<keyword evidence="3 7" id="KW-0378">Hydrolase</keyword>